<name>A0A1E5BJ22_9VIBR</name>
<dbReference type="Proteomes" id="UP000094741">
    <property type="component" value="Unassembled WGS sequence"/>
</dbReference>
<dbReference type="STRING" id="1187848.A1QO_04190"/>
<gene>
    <name evidence="1" type="ORF">A1QO_04190</name>
</gene>
<comment type="caution">
    <text evidence="1">The sequence shown here is derived from an EMBL/GenBank/DDBJ whole genome shotgun (WGS) entry which is preliminary data.</text>
</comment>
<dbReference type="AlphaFoldDB" id="A0A1E5BJ22"/>
<evidence type="ECO:0000313" key="2">
    <source>
        <dbReference type="Proteomes" id="UP000094741"/>
    </source>
</evidence>
<sequence length="184" mass="21098">MFTVNKTLERQKLIWKYTHPDSKSEKPEDLSILYNKNGATVVGHLSTIPDITFAENLLYSMSKRVTIKRDEALKSVLEPFGLVHLTQQTMQGRDTLKDFLSLVDLFHENRGGFDKLKLIERLESASIPWPNESANSYLIFCSLVRRCDESDVLVSKDSFQNNHGFELGTSLNDIFEQLLSRFPV</sequence>
<reference evidence="1 2" key="1">
    <citation type="journal article" date="2012" name="Science">
        <title>Ecological populations of bacteria act as socially cohesive units of antibiotic production and resistance.</title>
        <authorList>
            <person name="Cordero O.X."/>
            <person name="Wildschutte H."/>
            <person name="Kirkup B."/>
            <person name="Proehl S."/>
            <person name="Ngo L."/>
            <person name="Hussain F."/>
            <person name="Le Roux F."/>
            <person name="Mincer T."/>
            <person name="Polz M.F."/>
        </authorList>
    </citation>
    <scope>NUCLEOTIDE SEQUENCE [LARGE SCALE GENOMIC DNA]</scope>
    <source>
        <strain evidence="1 2">ZF-129</strain>
    </source>
</reference>
<dbReference type="RefSeq" id="WP_017041792.1">
    <property type="nucleotide sequence ID" value="NZ_AJYQ02000020.1"/>
</dbReference>
<organism evidence="1 2">
    <name type="scientific">Vibrio genomosp. F10 str. ZF-129</name>
    <dbReference type="NCBI Taxonomy" id="1187848"/>
    <lineage>
        <taxon>Bacteria</taxon>
        <taxon>Pseudomonadati</taxon>
        <taxon>Pseudomonadota</taxon>
        <taxon>Gammaproteobacteria</taxon>
        <taxon>Vibrionales</taxon>
        <taxon>Vibrionaceae</taxon>
        <taxon>Vibrio</taxon>
    </lineage>
</organism>
<evidence type="ECO:0000313" key="1">
    <source>
        <dbReference type="EMBL" id="OEE37312.1"/>
    </source>
</evidence>
<protein>
    <submittedName>
        <fullName evidence="1">Uncharacterized protein</fullName>
    </submittedName>
</protein>
<dbReference type="EMBL" id="AJYQ02000020">
    <property type="protein sequence ID" value="OEE37312.1"/>
    <property type="molecule type" value="Genomic_DNA"/>
</dbReference>
<accession>A0A1E5BJ22</accession>
<proteinExistence type="predicted"/>